<keyword evidence="2" id="KW-1185">Reference proteome</keyword>
<protein>
    <submittedName>
        <fullName evidence="1">Uncharacterized protein</fullName>
    </submittedName>
</protein>
<dbReference type="Proteomes" id="UP000218418">
    <property type="component" value="Chromosome"/>
</dbReference>
<gene>
    <name evidence="1" type="ORF">NIES267_22840</name>
</gene>
<dbReference type="AlphaFoldDB" id="A0A1Z4LNI8"/>
<reference evidence="1 2" key="1">
    <citation type="submission" date="2017-06" db="EMBL/GenBank/DDBJ databases">
        <title>Genome sequencing of cyanobaciteial culture collection at National Institute for Environmental Studies (NIES).</title>
        <authorList>
            <person name="Hirose Y."/>
            <person name="Shimura Y."/>
            <person name="Fujisawa T."/>
            <person name="Nakamura Y."/>
            <person name="Kawachi M."/>
        </authorList>
    </citation>
    <scope>NUCLEOTIDE SEQUENCE [LARGE SCALE GENOMIC DNA]</scope>
    <source>
        <strain evidence="1 2">NIES-267</strain>
    </source>
</reference>
<accession>A0A1Z4LNI8</accession>
<name>A0A1Z4LNI8_9CYAN</name>
<evidence type="ECO:0000313" key="2">
    <source>
        <dbReference type="Proteomes" id="UP000218418"/>
    </source>
</evidence>
<organism evidence="1 2">
    <name type="scientific">Calothrix parasitica NIES-267</name>
    <dbReference type="NCBI Taxonomy" id="1973488"/>
    <lineage>
        <taxon>Bacteria</taxon>
        <taxon>Bacillati</taxon>
        <taxon>Cyanobacteriota</taxon>
        <taxon>Cyanophyceae</taxon>
        <taxon>Nostocales</taxon>
        <taxon>Calotrichaceae</taxon>
        <taxon>Calothrix</taxon>
    </lineage>
</organism>
<proteinExistence type="predicted"/>
<sequence length="69" mass="7621">MVYSSTFLGLTQKQRNSVITSDEPHASRESDVFTEGVDHRKNLAIASLHIVTVAMTNLRCVSPDFKAQA</sequence>
<dbReference type="EMBL" id="AP018227">
    <property type="protein sequence ID" value="BAY82800.1"/>
    <property type="molecule type" value="Genomic_DNA"/>
</dbReference>
<evidence type="ECO:0000313" key="1">
    <source>
        <dbReference type="EMBL" id="BAY82800.1"/>
    </source>
</evidence>